<keyword evidence="5" id="KW-1185">Reference proteome</keyword>
<organism evidence="4 5">
    <name type="scientific">Desulfoferula mesophila</name>
    <dbReference type="NCBI Taxonomy" id="3058419"/>
    <lineage>
        <taxon>Bacteria</taxon>
        <taxon>Pseudomonadati</taxon>
        <taxon>Thermodesulfobacteriota</taxon>
        <taxon>Desulfarculia</taxon>
        <taxon>Desulfarculales</taxon>
        <taxon>Desulfarculaceae</taxon>
        <taxon>Desulfoferula</taxon>
    </lineage>
</organism>
<dbReference type="PANTHER" id="PTHR47235:SF1">
    <property type="entry name" value="BLR6548 PROTEIN"/>
    <property type="match status" value="1"/>
</dbReference>
<name>A0AAU9EFQ3_9BACT</name>
<evidence type="ECO:0000256" key="1">
    <source>
        <dbReference type="ARBA" id="ARBA00010062"/>
    </source>
</evidence>
<evidence type="ECO:0000313" key="4">
    <source>
        <dbReference type="EMBL" id="BEQ15976.1"/>
    </source>
</evidence>
<dbReference type="KEGG" id="dmp:FAK_30420"/>
<dbReference type="Gene3D" id="3.40.50.2300">
    <property type="match status" value="2"/>
</dbReference>
<evidence type="ECO:0000256" key="2">
    <source>
        <dbReference type="ARBA" id="ARBA00022729"/>
    </source>
</evidence>
<dbReference type="SUPFAM" id="SSF53822">
    <property type="entry name" value="Periplasmic binding protein-like I"/>
    <property type="match status" value="1"/>
</dbReference>
<feature type="domain" description="Leucine-binding protein" evidence="3">
    <location>
        <begin position="45"/>
        <end position="396"/>
    </location>
</feature>
<accession>A0AAU9EFQ3</accession>
<dbReference type="InterPro" id="IPR028081">
    <property type="entry name" value="Leu-bd"/>
</dbReference>
<keyword evidence="2" id="KW-0732">Signal</keyword>
<reference evidence="5" key="1">
    <citation type="journal article" date="2023" name="Arch. Microbiol.">
        <title>Desulfoferula mesophilus gen. nov. sp. nov., a mesophilic sulfate-reducing bacterium isolated from a brackish lake sediment.</title>
        <authorList>
            <person name="Watanabe T."/>
            <person name="Yabe T."/>
            <person name="Tsuji J.M."/>
            <person name="Fukui M."/>
        </authorList>
    </citation>
    <scope>NUCLEOTIDE SEQUENCE [LARGE SCALE GENOMIC DNA]</scope>
    <source>
        <strain evidence="5">12FAK</strain>
    </source>
</reference>
<proteinExistence type="inferred from homology"/>
<dbReference type="AlphaFoldDB" id="A0AAU9EFQ3"/>
<gene>
    <name evidence="4" type="primary">livK</name>
    <name evidence="4" type="ORF">FAK_30420</name>
</gene>
<dbReference type="CDD" id="cd06334">
    <property type="entry name" value="PBP1_ABC_ligand_binding-like"/>
    <property type="match status" value="1"/>
</dbReference>
<dbReference type="Proteomes" id="UP001366166">
    <property type="component" value="Chromosome"/>
</dbReference>
<comment type="similarity">
    <text evidence="1">Belongs to the leucine-binding protein family.</text>
</comment>
<dbReference type="Pfam" id="PF13458">
    <property type="entry name" value="Peripla_BP_6"/>
    <property type="match status" value="1"/>
</dbReference>
<dbReference type="PANTHER" id="PTHR47235">
    <property type="entry name" value="BLR6548 PROTEIN"/>
    <property type="match status" value="1"/>
</dbReference>
<sequence length="410" mass="45166">MREHRADLDSTDGEEGQMKSLRVTLGLLLALCLLLGAGSALAADTIKITAQQPITGRFAFAGKHINQGLADSLAWANEQGGVDGIKVEYIYEDTGYDLKRAVAAFKKMMAKYSPVMDYGESTGQGKALSPEINSRYHVVYGSTSFSQELADRAKNPYIFVSGPTYAQQFGILLKYIAANPKTKGKKPTVAFFHSDTEFGRDPIPFAREMAKKLGVEVVAEEVTAVGAVDVTSQLLDLKRHNPDYCIFQGYVVPPIPAIIRGAKDFGLKTTFMGTFWTMSNMLLDKLGADGEGYMGVMPYAYWYHTEVPMIKIIQDFNKRHHPDVAYRPNSYMQGWFTGMVFVKLAKMCKAKGLPITGPNLKDMIPQVKDWDTQGFAGMVSFKSSNATAVGKVYVGKGGKFVPASDWIYLD</sequence>
<dbReference type="EMBL" id="AP028679">
    <property type="protein sequence ID" value="BEQ15976.1"/>
    <property type="molecule type" value="Genomic_DNA"/>
</dbReference>
<dbReference type="InterPro" id="IPR028082">
    <property type="entry name" value="Peripla_BP_I"/>
</dbReference>
<evidence type="ECO:0000313" key="5">
    <source>
        <dbReference type="Proteomes" id="UP001366166"/>
    </source>
</evidence>
<protein>
    <submittedName>
        <fullName evidence="4">Amino acid ABC transporter substrate-binding protein</fullName>
    </submittedName>
</protein>
<evidence type="ECO:0000259" key="3">
    <source>
        <dbReference type="Pfam" id="PF13458"/>
    </source>
</evidence>